<keyword evidence="2" id="KW-1185">Reference proteome</keyword>
<dbReference type="AlphaFoldDB" id="A0A8X6WLX0"/>
<proteinExistence type="predicted"/>
<accession>A0A8X6WLX0</accession>
<organism evidence="1 2">
    <name type="scientific">Trichonephila inaurata madagascariensis</name>
    <dbReference type="NCBI Taxonomy" id="2747483"/>
    <lineage>
        <taxon>Eukaryota</taxon>
        <taxon>Metazoa</taxon>
        <taxon>Ecdysozoa</taxon>
        <taxon>Arthropoda</taxon>
        <taxon>Chelicerata</taxon>
        <taxon>Arachnida</taxon>
        <taxon>Araneae</taxon>
        <taxon>Araneomorphae</taxon>
        <taxon>Entelegynae</taxon>
        <taxon>Araneoidea</taxon>
        <taxon>Nephilidae</taxon>
        <taxon>Trichonephila</taxon>
        <taxon>Trichonephila inaurata</taxon>
    </lineage>
</organism>
<dbReference type="Proteomes" id="UP000886998">
    <property type="component" value="Unassembled WGS sequence"/>
</dbReference>
<dbReference type="EMBL" id="BMAV01000132">
    <property type="protein sequence ID" value="GFY37120.1"/>
    <property type="molecule type" value="Genomic_DNA"/>
</dbReference>
<comment type="caution">
    <text evidence="1">The sequence shown here is derived from an EMBL/GenBank/DDBJ whole genome shotgun (WGS) entry which is preliminary data.</text>
</comment>
<gene>
    <name evidence="1" type="ORF">TNIN_346841</name>
</gene>
<sequence length="133" mass="15118">MGRQFRNAKGTTREAISSISISLIILIIRPKISSLNFSRSTFYTFRVKFLFFLPRHLSLLSKQLVLPMRDEQPGEWGGFLSYLQIAFLPCLSCIQTQRENSPVDWSDESLTKILSRLDDLADLGFSSPPKSST</sequence>
<reference evidence="1" key="1">
    <citation type="submission" date="2020-08" db="EMBL/GenBank/DDBJ databases">
        <title>Multicomponent nature underlies the extraordinary mechanical properties of spider dragline silk.</title>
        <authorList>
            <person name="Kono N."/>
            <person name="Nakamura H."/>
            <person name="Mori M."/>
            <person name="Yoshida Y."/>
            <person name="Ohtoshi R."/>
            <person name="Malay A.D."/>
            <person name="Moran D.A.P."/>
            <person name="Tomita M."/>
            <person name="Numata K."/>
            <person name="Arakawa K."/>
        </authorList>
    </citation>
    <scope>NUCLEOTIDE SEQUENCE</scope>
</reference>
<evidence type="ECO:0000313" key="1">
    <source>
        <dbReference type="EMBL" id="GFY37120.1"/>
    </source>
</evidence>
<evidence type="ECO:0000313" key="2">
    <source>
        <dbReference type="Proteomes" id="UP000886998"/>
    </source>
</evidence>
<name>A0A8X6WLX0_9ARAC</name>
<protein>
    <submittedName>
        <fullName evidence="1">Uncharacterized protein</fullName>
    </submittedName>
</protein>